<evidence type="ECO:0000256" key="10">
    <source>
        <dbReference type="ARBA" id="ARBA00023014"/>
    </source>
</evidence>
<feature type="domain" description="Radical SAM core" evidence="13">
    <location>
        <begin position="15"/>
        <end position="154"/>
    </location>
</feature>
<gene>
    <name evidence="14" type="primary">nrdG</name>
    <name evidence="14" type="ORF">CPZ25_018585</name>
</gene>
<dbReference type="InterPro" id="IPR012837">
    <property type="entry name" value="NrdG"/>
</dbReference>
<evidence type="ECO:0000256" key="3">
    <source>
        <dbReference type="ARBA" id="ARBA00009777"/>
    </source>
</evidence>
<dbReference type="NCBIfam" id="TIGR02491">
    <property type="entry name" value="NrdG"/>
    <property type="match status" value="1"/>
</dbReference>
<comment type="function">
    <text evidence="2 12">Activation of anaerobic ribonucleoside-triphosphate reductase under anaerobic conditions by generation of an organic free radical, using S-adenosylmethionine and reduced flavodoxin as cosubstrates to produce 5'-deoxy-adenosine.</text>
</comment>
<dbReference type="SFLD" id="SFLDF00299">
    <property type="entry name" value="anaerobic_ribonucleoside-triph"/>
    <property type="match status" value="1"/>
</dbReference>
<proteinExistence type="inferred from homology"/>
<keyword evidence="8 12" id="KW-0560">Oxidoreductase</keyword>
<dbReference type="Gene3D" id="3.20.20.70">
    <property type="entry name" value="Aldolase class I"/>
    <property type="match status" value="1"/>
</dbReference>
<evidence type="ECO:0000256" key="6">
    <source>
        <dbReference type="ARBA" id="ARBA00022691"/>
    </source>
</evidence>
<protein>
    <recommendedName>
        <fullName evidence="4 12">Anaerobic ribonucleoside-triphosphate reductase-activating protein</fullName>
        <ecNumber evidence="12">1.97.1.-</ecNumber>
    </recommendedName>
</protein>
<reference evidence="14 15" key="1">
    <citation type="submission" date="2018-05" db="EMBL/GenBank/DDBJ databases">
        <title>Genome comparison of Eubacterium sp.</title>
        <authorList>
            <person name="Feng Y."/>
            <person name="Sanchez-Andrea I."/>
            <person name="Stams A.J.M."/>
            <person name="De Vos W.M."/>
        </authorList>
    </citation>
    <scope>NUCLEOTIDE SEQUENCE [LARGE SCALE GENOMIC DNA]</scope>
    <source>
        <strain evidence="14 15">YI</strain>
    </source>
</reference>
<dbReference type="SFLD" id="SFLDG01066">
    <property type="entry name" value="organic_radical-activating_enz"/>
    <property type="match status" value="1"/>
</dbReference>
<dbReference type="SFLD" id="SFLDS00029">
    <property type="entry name" value="Radical_SAM"/>
    <property type="match status" value="1"/>
</dbReference>
<dbReference type="InterPro" id="IPR034457">
    <property type="entry name" value="Organic_radical-activating"/>
</dbReference>
<dbReference type="KEGG" id="emt:CPZ25_018585"/>
<dbReference type="GO" id="GO:0004748">
    <property type="term" value="F:ribonucleoside-diphosphate reductase activity, thioredoxin disulfide as acceptor"/>
    <property type="evidence" value="ECO:0007669"/>
    <property type="project" value="TreeGrafter"/>
</dbReference>
<keyword evidence="5" id="KW-0004">4Fe-4S</keyword>
<sequence length="154" mass="17062">MAFLQINNCIEESIVDGPGLRFVIFTQGCPHNCPGCHNPQTHQRTGGTFVETEMLFARIMENPLLQGVTFSGGEPFLQPAALAGLAHKLHAKGLDVVTYTGYTLERLKALNDNGVKALLQETDLLIDGPFQFEKRDLTLPFRGSSNQRVIELRH</sequence>
<keyword evidence="10" id="KW-0411">Iron-sulfur</keyword>
<name>A0A4P9CE35_EUBML</name>
<dbReference type="PIRSF" id="PIRSF000368">
    <property type="entry name" value="NrdG"/>
    <property type="match status" value="1"/>
</dbReference>
<comment type="cofactor">
    <cofactor evidence="1">
        <name>[4Fe-4S] cluster</name>
        <dbReference type="ChEBI" id="CHEBI:49883"/>
    </cofactor>
</comment>
<evidence type="ECO:0000256" key="9">
    <source>
        <dbReference type="ARBA" id="ARBA00023004"/>
    </source>
</evidence>
<dbReference type="InterPro" id="IPR058240">
    <property type="entry name" value="rSAM_sf"/>
</dbReference>
<evidence type="ECO:0000256" key="2">
    <source>
        <dbReference type="ARBA" id="ARBA00003852"/>
    </source>
</evidence>
<dbReference type="GO" id="GO:0046872">
    <property type="term" value="F:metal ion binding"/>
    <property type="evidence" value="ECO:0007669"/>
    <property type="project" value="UniProtKB-KW"/>
</dbReference>
<dbReference type="InterPro" id="IPR001989">
    <property type="entry name" value="Radical_activat_CS"/>
</dbReference>
<organism evidence="14 15">
    <name type="scientific">Eubacterium maltosivorans</name>
    <dbReference type="NCBI Taxonomy" id="2041044"/>
    <lineage>
        <taxon>Bacteria</taxon>
        <taxon>Bacillati</taxon>
        <taxon>Bacillota</taxon>
        <taxon>Clostridia</taxon>
        <taxon>Eubacteriales</taxon>
        <taxon>Eubacteriaceae</taxon>
        <taxon>Eubacterium</taxon>
    </lineage>
</organism>
<accession>A0A4P9CE35</accession>
<keyword evidence="15" id="KW-1185">Reference proteome</keyword>
<evidence type="ECO:0000256" key="7">
    <source>
        <dbReference type="ARBA" id="ARBA00022723"/>
    </source>
</evidence>
<dbReference type="CDD" id="cd01335">
    <property type="entry name" value="Radical_SAM"/>
    <property type="match status" value="1"/>
</dbReference>
<evidence type="ECO:0000313" key="15">
    <source>
        <dbReference type="Proteomes" id="UP000218387"/>
    </source>
</evidence>
<comment type="similarity">
    <text evidence="3 12">Belongs to the organic radical-activating enzymes family.</text>
</comment>
<comment type="catalytic activity">
    <reaction evidence="11">
        <text>glycyl-[protein] + reduced [flavodoxin] + S-adenosyl-L-methionine = glycin-2-yl radical-[protein] + semiquinone [flavodoxin] + 5'-deoxyadenosine + L-methionine + H(+)</text>
        <dbReference type="Rhea" id="RHEA:61976"/>
        <dbReference type="Rhea" id="RHEA-COMP:10622"/>
        <dbReference type="Rhea" id="RHEA-COMP:14480"/>
        <dbReference type="Rhea" id="RHEA-COMP:15993"/>
        <dbReference type="Rhea" id="RHEA-COMP:15994"/>
        <dbReference type="ChEBI" id="CHEBI:15378"/>
        <dbReference type="ChEBI" id="CHEBI:17319"/>
        <dbReference type="ChEBI" id="CHEBI:29947"/>
        <dbReference type="ChEBI" id="CHEBI:32722"/>
        <dbReference type="ChEBI" id="CHEBI:57618"/>
        <dbReference type="ChEBI" id="CHEBI:57844"/>
        <dbReference type="ChEBI" id="CHEBI:59789"/>
        <dbReference type="ChEBI" id="CHEBI:140311"/>
    </reaction>
</comment>
<keyword evidence="9" id="KW-0408">Iron</keyword>
<dbReference type="SUPFAM" id="SSF102114">
    <property type="entry name" value="Radical SAM enzymes"/>
    <property type="match status" value="1"/>
</dbReference>
<evidence type="ECO:0000256" key="4">
    <source>
        <dbReference type="ARBA" id="ARBA00014281"/>
    </source>
</evidence>
<dbReference type="Proteomes" id="UP000218387">
    <property type="component" value="Chromosome"/>
</dbReference>
<dbReference type="EC" id="1.97.1.-" evidence="12"/>
<dbReference type="PROSITE" id="PS51918">
    <property type="entry name" value="RADICAL_SAM"/>
    <property type="match status" value="1"/>
</dbReference>
<dbReference type="Pfam" id="PF13353">
    <property type="entry name" value="Fer4_12"/>
    <property type="match status" value="1"/>
</dbReference>
<evidence type="ECO:0000256" key="8">
    <source>
        <dbReference type="ARBA" id="ARBA00023002"/>
    </source>
</evidence>
<dbReference type="InterPro" id="IPR013785">
    <property type="entry name" value="Aldolase_TIM"/>
</dbReference>
<dbReference type="InterPro" id="IPR007197">
    <property type="entry name" value="rSAM"/>
</dbReference>
<evidence type="ECO:0000256" key="5">
    <source>
        <dbReference type="ARBA" id="ARBA00022485"/>
    </source>
</evidence>
<dbReference type="RefSeq" id="WP_058695462.1">
    <property type="nucleotide sequence ID" value="NZ_CP029487.1"/>
</dbReference>
<dbReference type="PANTHER" id="PTHR30352">
    <property type="entry name" value="PYRUVATE FORMATE-LYASE-ACTIVATING ENZYME"/>
    <property type="match status" value="1"/>
</dbReference>
<evidence type="ECO:0000256" key="11">
    <source>
        <dbReference type="ARBA" id="ARBA00047365"/>
    </source>
</evidence>
<evidence type="ECO:0000313" key="14">
    <source>
        <dbReference type="EMBL" id="QCT73235.1"/>
    </source>
</evidence>
<evidence type="ECO:0000256" key="1">
    <source>
        <dbReference type="ARBA" id="ARBA00001966"/>
    </source>
</evidence>
<dbReference type="SFLD" id="SFLDG01063">
    <property type="entry name" value="activating_enzymes__group_1"/>
    <property type="match status" value="1"/>
</dbReference>
<dbReference type="PROSITE" id="PS01087">
    <property type="entry name" value="RADICAL_ACTIVATING"/>
    <property type="match status" value="1"/>
</dbReference>
<keyword evidence="7" id="KW-0479">Metal-binding</keyword>
<dbReference type="GO" id="GO:0043365">
    <property type="term" value="F:[formate-C-acetyltransferase]-activating enzyme activity"/>
    <property type="evidence" value="ECO:0007669"/>
    <property type="project" value="InterPro"/>
</dbReference>
<evidence type="ECO:0000256" key="12">
    <source>
        <dbReference type="PIRNR" id="PIRNR000368"/>
    </source>
</evidence>
<dbReference type="EMBL" id="CP029487">
    <property type="protein sequence ID" value="QCT73235.1"/>
    <property type="molecule type" value="Genomic_DNA"/>
</dbReference>
<dbReference type="AlphaFoldDB" id="A0A4P9CE35"/>
<dbReference type="GO" id="GO:0051539">
    <property type="term" value="F:4 iron, 4 sulfur cluster binding"/>
    <property type="evidence" value="ECO:0007669"/>
    <property type="project" value="UniProtKB-KW"/>
</dbReference>
<keyword evidence="6" id="KW-0949">S-adenosyl-L-methionine</keyword>
<dbReference type="PANTHER" id="PTHR30352:SF2">
    <property type="entry name" value="ANAEROBIC RIBONUCLEOSIDE-TRIPHOSPHATE REDUCTASE-ACTIVATING PROTEIN"/>
    <property type="match status" value="1"/>
</dbReference>
<evidence type="ECO:0000259" key="13">
    <source>
        <dbReference type="PROSITE" id="PS51918"/>
    </source>
</evidence>